<dbReference type="Proteomes" id="UP000198549">
    <property type="component" value="Chromosome I"/>
</dbReference>
<dbReference type="EMBL" id="VZPS01000004">
    <property type="protein sequence ID" value="KAB0486656.1"/>
    <property type="molecule type" value="Genomic_DNA"/>
</dbReference>
<sequence>MAVSRLAELVTALESDLLDFMRRHRVSHDEYRAATDLIIDSIKKGEESLLFDVFFEAQATDTSNIGRQGSPEAIEGPFYFEGAPLLSSPAVMPQRPDEPGDILFFKGHVSDAQGNAVAEMEIDLWHADAEGLYSQIHPGIPHFNLRGRFHTNDQGDFEVKTILPPPYEIPKSGPTGYVLGQLGRHYFRPAHLHMKLRHPKHHEMTSQLYFSGGEYLETDVANAVREGLIGELVHVTDTAEIARRGLCKPFYIYRYDFEMPA</sequence>
<dbReference type="Proteomes" id="UP000460142">
    <property type="component" value="Unassembled WGS sequence"/>
</dbReference>
<reference evidence="5" key="1">
    <citation type="journal article" date="2008" name="Biochem. Biophys. Res. Commun.">
        <title>trans-Dienelactone hydrolase from Pseudomonas reinekei MT1, a novel zinc-dependent hydrolase.</title>
        <authorList>
            <person name="Camara B."/>
            <person name="Marin M."/>
            <person name="Schlomann M."/>
            <person name="Hecht H.J."/>
            <person name="Junca H."/>
            <person name="Pieper D.H."/>
        </authorList>
    </citation>
    <scope>NUCLEOTIDE SEQUENCE</scope>
    <source>
        <strain evidence="5">MT1</strain>
    </source>
</reference>
<dbReference type="PANTHER" id="PTHR33711:SF7">
    <property type="entry name" value="INTRADIOL RING-CLEAVAGE DIOXYGENASES DOMAIN-CONTAINING PROTEIN-RELATED"/>
    <property type="match status" value="1"/>
</dbReference>
<dbReference type="OrthoDB" id="9800887at2"/>
<dbReference type="GO" id="GO:0008199">
    <property type="term" value="F:ferric iron binding"/>
    <property type="evidence" value="ECO:0007669"/>
    <property type="project" value="InterPro"/>
</dbReference>
<dbReference type="Proteomes" id="UP000186756">
    <property type="component" value="Unassembled WGS sequence"/>
</dbReference>
<dbReference type="InterPro" id="IPR015889">
    <property type="entry name" value="Intradiol_dOase_core"/>
</dbReference>
<dbReference type="SUPFAM" id="SSF49482">
    <property type="entry name" value="Aromatic compound dioxygenase"/>
    <property type="match status" value="1"/>
</dbReference>
<dbReference type="EMBL" id="MSTQ01000004">
    <property type="protein sequence ID" value="OLU04346.1"/>
    <property type="molecule type" value="Genomic_DNA"/>
</dbReference>
<reference evidence="5" key="2">
    <citation type="journal article" date="2009" name="J. Bacteriol.">
        <title>Characterization of a gene cluster involved in 4-chlorocatechol degradation by Pseudomonas reinekei MT1.</title>
        <authorList>
            <person name="Camara B."/>
            <person name="Nikodem P."/>
            <person name="Bielecki P."/>
            <person name="Bobadilla R."/>
            <person name="Junca H."/>
            <person name="Pieper D.H."/>
        </authorList>
    </citation>
    <scope>NUCLEOTIDE SEQUENCE</scope>
    <source>
        <strain evidence="5">MT1</strain>
    </source>
</reference>
<evidence type="ECO:0000313" key="5">
    <source>
        <dbReference type="EMBL" id="ABO61026.1"/>
    </source>
</evidence>
<dbReference type="RefSeq" id="WP_075946063.1">
    <property type="nucleotide sequence ID" value="NZ_LT629709.1"/>
</dbReference>
<feature type="domain" description="Intradiol ring-cleavage dioxygenases" evidence="4">
    <location>
        <begin position="105"/>
        <end position="133"/>
    </location>
</feature>
<proteinExistence type="inferred from homology"/>
<dbReference type="EC" id="1.13.11.1" evidence="5"/>
<evidence type="ECO:0000313" key="10">
    <source>
        <dbReference type="Proteomes" id="UP000198549"/>
    </source>
</evidence>
<evidence type="ECO:0000256" key="2">
    <source>
        <dbReference type="ARBA" id="ARBA00022964"/>
    </source>
</evidence>
<keyword evidence="3 5" id="KW-0560">Oxidoreductase</keyword>
<comment type="similarity">
    <text evidence="1">Belongs to the intradiol ring-cleavage dioxygenase family.</text>
</comment>
<dbReference type="InterPro" id="IPR000627">
    <property type="entry name" value="Intradiol_dOase_C"/>
</dbReference>
<gene>
    <name evidence="7" type="ORF">BVK86_08900</name>
    <name evidence="6" type="ORF">F7R15_07175</name>
    <name evidence="8" type="ORF">SAMN04490202_0620</name>
</gene>
<reference evidence="6 11" key="6">
    <citation type="submission" date="2019-09" db="EMBL/GenBank/DDBJ databases">
        <title>Draft genome sequences of 48 bacterial type strains from the CCUG.</title>
        <authorList>
            <person name="Tunovic T."/>
            <person name="Pineiro-Iglesias B."/>
            <person name="Unosson C."/>
            <person name="Inganas E."/>
            <person name="Ohlen M."/>
            <person name="Cardew S."/>
            <person name="Jensie-Markopoulos S."/>
            <person name="Salva-Serra F."/>
            <person name="Jaen-Luchoro D."/>
            <person name="Karlsson R."/>
            <person name="Svensson-Stadler L."/>
            <person name="Chun J."/>
            <person name="Moore E."/>
        </authorList>
    </citation>
    <scope>NUCLEOTIDE SEQUENCE [LARGE SCALE GENOMIC DNA]</scope>
    <source>
        <strain evidence="6 11">CCUG 53116</strain>
    </source>
</reference>
<dbReference type="AlphaFoldDB" id="C6YXG7"/>
<name>C6YXG7_PSERE</name>
<evidence type="ECO:0000313" key="9">
    <source>
        <dbReference type="Proteomes" id="UP000186756"/>
    </source>
</evidence>
<dbReference type="PROSITE" id="PS00083">
    <property type="entry name" value="INTRADIOL_DIOXYGENAS"/>
    <property type="match status" value="1"/>
</dbReference>
<evidence type="ECO:0000313" key="6">
    <source>
        <dbReference type="EMBL" id="KAB0486656.1"/>
    </source>
</evidence>
<dbReference type="Gene3D" id="2.60.130.10">
    <property type="entry name" value="Aromatic compound dioxygenase"/>
    <property type="match status" value="1"/>
</dbReference>
<evidence type="ECO:0000313" key="11">
    <source>
        <dbReference type="Proteomes" id="UP000460142"/>
    </source>
</evidence>
<accession>C6YXG7</accession>
<reference evidence="7" key="4">
    <citation type="submission" date="2017-01" db="EMBL/GenBank/DDBJ databases">
        <authorList>
            <person name="Mah S.A."/>
            <person name="Swanson W.J."/>
            <person name="Moy G.W."/>
            <person name="Vacquier V.D."/>
        </authorList>
    </citation>
    <scope>NUCLEOTIDE SEQUENCE [LARGE SCALE GENOMIC DNA]</scope>
    <source>
        <strain evidence="7">MT1</strain>
    </source>
</reference>
<organism evidence="5">
    <name type="scientific">Pseudomonas reinekei</name>
    <dbReference type="NCBI Taxonomy" id="395598"/>
    <lineage>
        <taxon>Bacteria</taxon>
        <taxon>Pseudomonadati</taxon>
        <taxon>Pseudomonadota</taxon>
        <taxon>Gammaproteobacteria</taxon>
        <taxon>Pseudomonadales</taxon>
        <taxon>Pseudomonadaceae</taxon>
        <taxon>Pseudomonas</taxon>
    </lineage>
</organism>
<evidence type="ECO:0000256" key="3">
    <source>
        <dbReference type="ARBA" id="ARBA00023002"/>
    </source>
</evidence>
<protein>
    <submittedName>
        <fullName evidence="5">Catechol 1,2-dioxygenase</fullName>
        <ecNumber evidence="5">1.13.11.1</ecNumber>
    </submittedName>
</protein>
<dbReference type="InterPro" id="IPR050770">
    <property type="entry name" value="Intradiol_RC_Dioxygenase"/>
</dbReference>
<evidence type="ECO:0000313" key="7">
    <source>
        <dbReference type="EMBL" id="OLU04346.1"/>
    </source>
</evidence>
<dbReference type="Pfam" id="PF00775">
    <property type="entry name" value="Dioxygenase_C"/>
    <property type="match status" value="1"/>
</dbReference>
<dbReference type="EMBL" id="EF159980">
    <property type="protein sequence ID" value="ABO61026.1"/>
    <property type="molecule type" value="Genomic_DNA"/>
</dbReference>
<keyword evidence="2 5" id="KW-0223">Dioxygenase</keyword>
<keyword evidence="9" id="KW-1185">Reference proteome</keyword>
<evidence type="ECO:0000313" key="8">
    <source>
        <dbReference type="EMBL" id="SDO33657.1"/>
    </source>
</evidence>
<dbReference type="GO" id="GO:0009712">
    <property type="term" value="P:catechol-containing compound metabolic process"/>
    <property type="evidence" value="ECO:0007669"/>
    <property type="project" value="InterPro"/>
</dbReference>
<dbReference type="EMBL" id="LT629709">
    <property type="protein sequence ID" value="SDO33657.1"/>
    <property type="molecule type" value="Genomic_DNA"/>
</dbReference>
<dbReference type="GO" id="GO:0018576">
    <property type="term" value="F:catechol 1,2-dioxygenase activity"/>
    <property type="evidence" value="ECO:0007669"/>
    <property type="project" value="UniProtKB-EC"/>
</dbReference>
<reference evidence="8 10" key="3">
    <citation type="submission" date="2016-10" db="EMBL/GenBank/DDBJ databases">
        <authorList>
            <person name="de Groot N.N."/>
        </authorList>
    </citation>
    <scope>NUCLEOTIDE SEQUENCE [LARGE SCALE GENOMIC DNA]</scope>
    <source>
        <strain evidence="8 10">BS3776</strain>
    </source>
</reference>
<reference evidence="9" key="5">
    <citation type="submission" date="2017-01" db="EMBL/GenBank/DDBJ databases">
        <authorList>
            <person name="Poblete-Castro I."/>
        </authorList>
    </citation>
    <scope>NUCLEOTIDE SEQUENCE [LARGE SCALE GENOMIC DNA]</scope>
    <source>
        <strain evidence="9">DSM 18361 / CCUG 53116 / MT1</strain>
    </source>
</reference>
<evidence type="ECO:0000256" key="1">
    <source>
        <dbReference type="ARBA" id="ARBA00007825"/>
    </source>
</evidence>
<dbReference type="PANTHER" id="PTHR33711">
    <property type="entry name" value="DIOXYGENASE, PUTATIVE (AFU_ORTHOLOGUE AFUA_2G02910)-RELATED"/>
    <property type="match status" value="1"/>
</dbReference>
<evidence type="ECO:0000259" key="4">
    <source>
        <dbReference type="PROSITE" id="PS00083"/>
    </source>
</evidence>